<dbReference type="InterPro" id="IPR036465">
    <property type="entry name" value="vWFA_dom_sf"/>
</dbReference>
<evidence type="ECO:0000313" key="12">
    <source>
        <dbReference type="EMBL" id="CAG2185108.1"/>
    </source>
</evidence>
<protein>
    <recommendedName>
        <fullName evidence="11">General transcription factor IIH subunit 3</fullName>
    </recommendedName>
    <alternativeName>
        <fullName evidence="11">General transcription factor IIH polypeptide 3</fullName>
    </alternativeName>
</protein>
<proteinExistence type="inferred from homology"/>
<dbReference type="OrthoDB" id="17307at2759"/>
<dbReference type="PANTHER" id="PTHR12831:SF0">
    <property type="entry name" value="GENERAL TRANSCRIPTION FACTOR IIH SUBUNIT 3"/>
    <property type="match status" value="1"/>
</dbReference>
<sequence>MAEETGTSISSQLVIILDTNPVWWGKCGSLGDGQGVSKTLEYSQMDKISLTKCLESVMVFANSHLMMSSLNDLSVIAAHTNKSVVLYPNRTHTSTESSSNDGRYELFCRMNEQIKDEVKTIVLQNMEGAFYSDSLIAGAMAIGLCYLNRIEKENEFKEGTTSSRILVIKGSEDNPEQYMNLMNAVFTAQKQNVVIDACILDNDSGLLQQACDITGGIYLKIPQITGLLQYLLWVFLPDPLERPKLSLPPKVQVDYRAACFCHRNLIDIGYVCSVCLSIFCTFSPICPTCQTSFKFLAPPKMLKKRSKKPPT</sequence>
<dbReference type="Gene3D" id="3.40.50.410">
    <property type="entry name" value="von Willebrand factor, type A domain"/>
    <property type="match status" value="1"/>
</dbReference>
<keyword evidence="13" id="KW-1185">Reference proteome</keyword>
<comment type="similarity">
    <text evidence="2 11">Belongs to the TFB4 family.</text>
</comment>
<keyword evidence="6 11" id="KW-0862">Zinc</keyword>
<keyword evidence="4 11" id="KW-0227">DNA damage</keyword>
<keyword evidence="3 11" id="KW-0479">Metal-binding</keyword>
<evidence type="ECO:0000256" key="1">
    <source>
        <dbReference type="ARBA" id="ARBA00004123"/>
    </source>
</evidence>
<evidence type="ECO:0000256" key="4">
    <source>
        <dbReference type="ARBA" id="ARBA00022763"/>
    </source>
</evidence>
<name>A0A8S3PMV7_MYTED</name>
<dbReference type="PANTHER" id="PTHR12831">
    <property type="entry name" value="TRANSCRIPTION INITIATION FACTOR IIH TFIIH , POLYPEPTIDE 3-RELATED"/>
    <property type="match status" value="1"/>
</dbReference>
<keyword evidence="10 11" id="KW-0539">Nucleus</keyword>
<evidence type="ECO:0000256" key="3">
    <source>
        <dbReference type="ARBA" id="ARBA00022723"/>
    </source>
</evidence>
<comment type="caution">
    <text evidence="12">The sequence shown here is derived from an EMBL/GenBank/DDBJ whole genome shotgun (WGS) entry which is preliminary data.</text>
</comment>
<dbReference type="Pfam" id="PF03850">
    <property type="entry name" value="Tfb4"/>
    <property type="match status" value="1"/>
</dbReference>
<keyword evidence="9 11" id="KW-0234">DNA repair</keyword>
<dbReference type="GO" id="GO:0005675">
    <property type="term" value="C:transcription factor TFIIH holo complex"/>
    <property type="evidence" value="ECO:0007669"/>
    <property type="project" value="UniProtKB-UniRule"/>
</dbReference>
<evidence type="ECO:0000256" key="10">
    <source>
        <dbReference type="ARBA" id="ARBA00023242"/>
    </source>
</evidence>
<accession>A0A8S3PMV7</accession>
<evidence type="ECO:0000256" key="2">
    <source>
        <dbReference type="ARBA" id="ARBA00005273"/>
    </source>
</evidence>
<keyword evidence="5 11" id="KW-0863">Zinc-finger</keyword>
<dbReference type="GO" id="GO:0000439">
    <property type="term" value="C:transcription factor TFIIH core complex"/>
    <property type="evidence" value="ECO:0007669"/>
    <property type="project" value="UniProtKB-UniRule"/>
</dbReference>
<dbReference type="AlphaFoldDB" id="A0A8S3PMV7"/>
<evidence type="ECO:0000256" key="9">
    <source>
        <dbReference type="ARBA" id="ARBA00023204"/>
    </source>
</evidence>
<comment type="subcellular location">
    <subcellularLocation>
        <location evidence="1 11">Nucleus</location>
    </subcellularLocation>
</comment>
<dbReference type="InterPro" id="IPR004600">
    <property type="entry name" value="TFIIH_Tfb4/GTF2H3"/>
</dbReference>
<keyword evidence="7 11" id="KW-0805">Transcription regulation</keyword>
<dbReference type="GO" id="GO:0008270">
    <property type="term" value="F:zinc ion binding"/>
    <property type="evidence" value="ECO:0007669"/>
    <property type="project" value="UniProtKB-KW"/>
</dbReference>
<comment type="subunit">
    <text evidence="11">Part of a TFIID-containing RNA polymerase II pre-initiation complex that is composed of TBP and at least GTF2A1, GTF2A2, GTF2E1, GTF2E2, GTF2F1, GTF2H2, GTF2H3, GTF2H4, GTF2H5, GTF2B, TCEA1, ERCC2, ERCC3, TAF1, TAF2, TAF3, TAF4, TAF5, TAF6, TAF7, TAF8, TAF9, TAF10, TAF11, TAF12 and TAF13. Component of the 7-subunit TFIIH core complex composed of XPB/ERCC3, XPD/ERCC2, GTF2H1, GTF2H2, GTF2H3, GTF2H4 and GTF2H5, which is active in NER. The core complex associates with the 3-subunit CDK-activating kinase (CAK) module composed of CCNH/cyclin H, CDK7 and MNAT1 to form the 10-subunit holoenzyme (holo-TFIIH) active in transcription. Interacts with RARA; the interaction requires prior phosphorylation of RARA on 'Ser-369' which then enhances interaction of RARA with CDK7.</text>
</comment>
<evidence type="ECO:0000256" key="7">
    <source>
        <dbReference type="ARBA" id="ARBA00023015"/>
    </source>
</evidence>
<comment type="function">
    <text evidence="11">Component of the general transcription and DNA repair factor IIH (TFIIH) core complex, which is involved in general and transcription-coupled nucleotide excision repair (NER) of damaged DNA and, when complexed to CAK, in RNA transcription by RNA polymerase II. In NER, TFIIH acts by opening DNA around the lesion to allow the excision of the damaged oligonucleotide and its replacement by a new DNA fragment. In transcription, TFIIH has an essential role in transcription initiation. When the pre-initiation complex (PIC) has been established, TFIIH is required for promoter opening and promoter escape. Phosphorylation of the C-terminal tail (CTD) of the largest subunit of RNA polymerase II by the kinase module CAK controls the initiation of transcription.</text>
</comment>
<keyword evidence="8 11" id="KW-0804">Transcription</keyword>
<reference evidence="12" key="1">
    <citation type="submission" date="2021-03" db="EMBL/GenBank/DDBJ databases">
        <authorList>
            <person name="Bekaert M."/>
        </authorList>
    </citation>
    <scope>NUCLEOTIDE SEQUENCE</scope>
</reference>
<dbReference type="GO" id="GO:0006355">
    <property type="term" value="P:regulation of DNA-templated transcription"/>
    <property type="evidence" value="ECO:0007669"/>
    <property type="project" value="InterPro"/>
</dbReference>
<gene>
    <name evidence="12" type="ORF">MEDL_727</name>
</gene>
<evidence type="ECO:0000313" key="13">
    <source>
        <dbReference type="Proteomes" id="UP000683360"/>
    </source>
</evidence>
<organism evidence="12 13">
    <name type="scientific">Mytilus edulis</name>
    <name type="common">Blue mussel</name>
    <dbReference type="NCBI Taxonomy" id="6550"/>
    <lineage>
        <taxon>Eukaryota</taxon>
        <taxon>Metazoa</taxon>
        <taxon>Spiralia</taxon>
        <taxon>Lophotrochozoa</taxon>
        <taxon>Mollusca</taxon>
        <taxon>Bivalvia</taxon>
        <taxon>Autobranchia</taxon>
        <taxon>Pteriomorphia</taxon>
        <taxon>Mytilida</taxon>
        <taxon>Mytiloidea</taxon>
        <taxon>Mytilidae</taxon>
        <taxon>Mytilinae</taxon>
        <taxon>Mytilus</taxon>
    </lineage>
</organism>
<dbReference type="GO" id="GO:0006289">
    <property type="term" value="P:nucleotide-excision repair"/>
    <property type="evidence" value="ECO:0007669"/>
    <property type="project" value="UniProtKB-UniRule"/>
</dbReference>
<evidence type="ECO:0000256" key="6">
    <source>
        <dbReference type="ARBA" id="ARBA00022833"/>
    </source>
</evidence>
<dbReference type="Proteomes" id="UP000683360">
    <property type="component" value="Unassembled WGS sequence"/>
</dbReference>
<evidence type="ECO:0000256" key="5">
    <source>
        <dbReference type="ARBA" id="ARBA00022771"/>
    </source>
</evidence>
<evidence type="ECO:0000256" key="11">
    <source>
        <dbReference type="RuleBase" id="RU368090"/>
    </source>
</evidence>
<evidence type="ECO:0000256" key="8">
    <source>
        <dbReference type="ARBA" id="ARBA00023163"/>
    </source>
</evidence>
<dbReference type="EMBL" id="CAJPWZ010000069">
    <property type="protein sequence ID" value="CAG2185108.1"/>
    <property type="molecule type" value="Genomic_DNA"/>
</dbReference>